<keyword evidence="4" id="KW-1185">Reference proteome</keyword>
<dbReference type="RefSeq" id="WP_204051762.1">
    <property type="nucleotide sequence ID" value="NZ_BOOF01000044.1"/>
</dbReference>
<dbReference type="Proteomes" id="UP000660454">
    <property type="component" value="Unassembled WGS sequence"/>
</dbReference>
<accession>A0ABQ4GWK7</accession>
<proteinExistence type="predicted"/>
<evidence type="ECO:0000313" key="3">
    <source>
        <dbReference type="EMBL" id="GIH65807.1"/>
    </source>
</evidence>
<evidence type="ECO:0000256" key="1">
    <source>
        <dbReference type="SAM" id="MobiDB-lite"/>
    </source>
</evidence>
<reference evidence="3 4" key="1">
    <citation type="submission" date="2021-01" db="EMBL/GenBank/DDBJ databases">
        <title>Whole genome shotgun sequence of Microbispora siamensis NBRC 104113.</title>
        <authorList>
            <person name="Komaki H."/>
            <person name="Tamura T."/>
        </authorList>
    </citation>
    <scope>NUCLEOTIDE SEQUENCE [LARGE SCALE GENOMIC DNA]</scope>
    <source>
        <strain evidence="3 4">NBRC 104113</strain>
    </source>
</reference>
<feature type="signal peptide" evidence="2">
    <location>
        <begin position="1"/>
        <end position="41"/>
    </location>
</feature>
<sequence length="117" mass="11874">MPIIHTLTGAPDSLPRRPATAAVTLAVALALAVAAPVTADAATGDGNGNHSAVRVGNGSSNRNLVAMGSTRLRGDLHQFSVGVGGVSSVQGGLCRPHGRLCALSQDIRTTRARATRR</sequence>
<dbReference type="EMBL" id="BOOF01000044">
    <property type="protein sequence ID" value="GIH65807.1"/>
    <property type="molecule type" value="Genomic_DNA"/>
</dbReference>
<name>A0ABQ4GWK7_9ACTN</name>
<feature type="chain" id="PRO_5046382303" evidence="2">
    <location>
        <begin position="42"/>
        <end position="117"/>
    </location>
</feature>
<gene>
    <name evidence="3" type="ORF">Msi02_66240</name>
</gene>
<comment type="caution">
    <text evidence="3">The sequence shown here is derived from an EMBL/GenBank/DDBJ whole genome shotgun (WGS) entry which is preliminary data.</text>
</comment>
<protein>
    <submittedName>
        <fullName evidence="3">Uncharacterized protein</fullName>
    </submittedName>
</protein>
<evidence type="ECO:0000256" key="2">
    <source>
        <dbReference type="SAM" id="SignalP"/>
    </source>
</evidence>
<keyword evidence="2" id="KW-0732">Signal</keyword>
<feature type="region of interest" description="Disordered" evidence="1">
    <location>
        <begin position="40"/>
        <end position="60"/>
    </location>
</feature>
<evidence type="ECO:0000313" key="4">
    <source>
        <dbReference type="Proteomes" id="UP000660454"/>
    </source>
</evidence>
<organism evidence="3 4">
    <name type="scientific">Microbispora siamensis</name>
    <dbReference type="NCBI Taxonomy" id="564413"/>
    <lineage>
        <taxon>Bacteria</taxon>
        <taxon>Bacillati</taxon>
        <taxon>Actinomycetota</taxon>
        <taxon>Actinomycetes</taxon>
        <taxon>Streptosporangiales</taxon>
        <taxon>Streptosporangiaceae</taxon>
        <taxon>Microbispora</taxon>
    </lineage>
</organism>